<dbReference type="Pfam" id="PF00498">
    <property type="entry name" value="FHA"/>
    <property type="match status" value="1"/>
</dbReference>
<evidence type="ECO:0000313" key="4">
    <source>
        <dbReference type="Proteomes" id="UP000694925"/>
    </source>
</evidence>
<dbReference type="CDD" id="cd19856">
    <property type="entry name" value="DSRM_Kanadaptin"/>
    <property type="match status" value="1"/>
</dbReference>
<feature type="coiled-coil region" evidence="1">
    <location>
        <begin position="453"/>
        <end position="480"/>
    </location>
</feature>
<dbReference type="RefSeq" id="XP_017883727.1">
    <property type="nucleotide sequence ID" value="XM_018028238.2"/>
</dbReference>
<feature type="compositionally biased region" description="Polar residues" evidence="2">
    <location>
        <begin position="562"/>
        <end position="574"/>
    </location>
</feature>
<keyword evidence="1" id="KW-0175">Coiled coil</keyword>
<dbReference type="Gene3D" id="2.60.200.20">
    <property type="match status" value="1"/>
</dbReference>
<dbReference type="InterPro" id="IPR050923">
    <property type="entry name" value="Cell_Proc_Reg/RNA_Proc"/>
</dbReference>
<organism evidence="4 5">
    <name type="scientific">Ceratina calcarata</name>
    <dbReference type="NCBI Taxonomy" id="156304"/>
    <lineage>
        <taxon>Eukaryota</taxon>
        <taxon>Metazoa</taxon>
        <taxon>Ecdysozoa</taxon>
        <taxon>Arthropoda</taxon>
        <taxon>Hexapoda</taxon>
        <taxon>Insecta</taxon>
        <taxon>Pterygota</taxon>
        <taxon>Neoptera</taxon>
        <taxon>Endopterygota</taxon>
        <taxon>Hymenoptera</taxon>
        <taxon>Apocrita</taxon>
        <taxon>Aculeata</taxon>
        <taxon>Apoidea</taxon>
        <taxon>Anthophila</taxon>
        <taxon>Apidae</taxon>
        <taxon>Ceratina</taxon>
        <taxon>Zadontomerus</taxon>
    </lineage>
</organism>
<protein>
    <submittedName>
        <fullName evidence="5">Kanadaptin</fullName>
    </submittedName>
</protein>
<name>A0AAJ7J4D3_9HYME</name>
<feature type="compositionally biased region" description="Basic and acidic residues" evidence="2">
    <location>
        <begin position="582"/>
        <end position="595"/>
    </location>
</feature>
<dbReference type="GeneID" id="108627148"/>
<dbReference type="AlphaFoldDB" id="A0AAJ7J4D3"/>
<feature type="compositionally biased region" description="Basic and acidic residues" evidence="2">
    <location>
        <begin position="656"/>
        <end position="669"/>
    </location>
</feature>
<reference evidence="5" key="1">
    <citation type="submission" date="2025-08" db="UniProtKB">
        <authorList>
            <consortium name="RefSeq"/>
        </authorList>
    </citation>
    <scope>IDENTIFICATION</scope>
    <source>
        <tissue evidence="5">Whole body</tissue>
    </source>
</reference>
<evidence type="ECO:0000313" key="5">
    <source>
        <dbReference type="RefSeq" id="XP_017883727.1"/>
    </source>
</evidence>
<feature type="compositionally biased region" description="Basic and acidic residues" evidence="2">
    <location>
        <begin position="542"/>
        <end position="552"/>
    </location>
</feature>
<keyword evidence="4" id="KW-1185">Reference proteome</keyword>
<feature type="compositionally biased region" description="Low complexity" evidence="2">
    <location>
        <begin position="626"/>
        <end position="648"/>
    </location>
</feature>
<feature type="domain" description="FHA" evidence="3">
    <location>
        <begin position="151"/>
        <end position="210"/>
    </location>
</feature>
<dbReference type="KEGG" id="ccal:108627148"/>
<feature type="compositionally biased region" description="Basic and acidic residues" evidence="2">
    <location>
        <begin position="1"/>
        <end position="16"/>
    </location>
</feature>
<dbReference type="PANTHER" id="PTHR23308">
    <property type="entry name" value="NUCLEAR INHIBITOR OF PROTEIN PHOSPHATASE-1"/>
    <property type="match status" value="1"/>
</dbReference>
<sequence>MEIHSEEFVREFEKSELPANDGLRNDENESKIESTIHNETRNLSYVAPGNGAEHCTNDLVDGTDNTATFKKPVSVGSKRIRSECKASKISDASCASCSSVNKDQCPDSSQHVPLSYVEPSWGGKPTVDYKMEILKSGVIIETISLVEHSFYVVGRLPSCHLSLAHPTISRYHAILQYRAKASEEDEGHSKGFYIYDLGSTHGTYWNGNRIKPKIYVRLRGGHMLGFGCSQRKYILQAPQEDQEEESPYSVTQLKEMRASELEKRIQKARTGEYRPVEEEESEGIDWGMGEDADEETDLQENPYACITDEDLVLEDPKKTLRGWFEREGYDLRYQTEEKGLGQFLCWVDLPMEDVIGHSLRAEALVKGKKKEAVVQCALEACKILDKHGLLRQANHEARKRKTRNWEAEDYYDSDEDNFLDRTGSIEKKRTQRMKLAGRLEEKAETYDSLLEKHELVAKRISELSNSLENWQRKLTNSENESTEEDALDAFMSNLSSSSSLLSKDDVAKIKLELQTLRKEEASLIKLLNLTRPANLPPLPLSAHEKDETETSEAKSTVVVAQGASSEKNGSQSSLFHRRNIMHKKETNRDADRSSETKVVASSAVSDEITKAESMEEVDNSDDDDQSTSTDSSHASSSKARSDAAASVAPKSSSNSERMEEIGRRQEHSVRITKKPRRKEQEIHCDQDAYADNYSTWVPPEDQAGDGKTSLNEKYGY</sequence>
<dbReference type="CDD" id="cd22677">
    <property type="entry name" value="FHA_Kanadaptin"/>
    <property type="match status" value="1"/>
</dbReference>
<evidence type="ECO:0000256" key="1">
    <source>
        <dbReference type="SAM" id="Coils"/>
    </source>
</evidence>
<feature type="region of interest" description="Disordered" evidence="2">
    <location>
        <begin position="532"/>
        <end position="716"/>
    </location>
</feature>
<feature type="region of interest" description="Disordered" evidence="2">
    <location>
        <begin position="1"/>
        <end position="27"/>
    </location>
</feature>
<gene>
    <name evidence="5" type="primary">LOC108627148</name>
</gene>
<proteinExistence type="predicted"/>
<accession>A0AAJ7J4D3</accession>
<dbReference type="InterPro" id="IPR000253">
    <property type="entry name" value="FHA_dom"/>
</dbReference>
<dbReference type="PROSITE" id="PS50006">
    <property type="entry name" value="FHA_DOMAIN"/>
    <property type="match status" value="1"/>
</dbReference>
<dbReference type="Proteomes" id="UP000694925">
    <property type="component" value="Unplaced"/>
</dbReference>
<dbReference type="SUPFAM" id="SSF49879">
    <property type="entry name" value="SMAD/FHA domain"/>
    <property type="match status" value="1"/>
</dbReference>
<feature type="compositionally biased region" description="Acidic residues" evidence="2">
    <location>
        <begin position="614"/>
        <end position="625"/>
    </location>
</feature>
<evidence type="ECO:0000256" key="2">
    <source>
        <dbReference type="SAM" id="MobiDB-lite"/>
    </source>
</evidence>
<dbReference type="InterPro" id="IPR008984">
    <property type="entry name" value="SMAD_FHA_dom_sf"/>
</dbReference>
<dbReference type="SMART" id="SM00240">
    <property type="entry name" value="FHA"/>
    <property type="match status" value="1"/>
</dbReference>
<evidence type="ECO:0000259" key="3">
    <source>
        <dbReference type="PROSITE" id="PS50006"/>
    </source>
</evidence>